<comment type="caution">
    <text evidence="1">The sequence shown here is derived from an EMBL/GenBank/DDBJ whole genome shotgun (WGS) entry which is preliminary data.</text>
</comment>
<evidence type="ECO:0000313" key="1">
    <source>
        <dbReference type="EMBL" id="PCK29577.1"/>
    </source>
</evidence>
<dbReference type="Proteomes" id="UP000228621">
    <property type="component" value="Unassembled WGS sequence"/>
</dbReference>
<reference evidence="2" key="1">
    <citation type="journal article" date="2019" name="Genome Announc.">
        <title>Draft Genome Sequence of Pseudoalteromonas piscicida Strain 36Y ROTHPW, an Hypersaline Seawater Isolate from the South Coast of Sonora, Mexico.</title>
        <authorList>
            <person name="Sanchez-Diaz R."/>
            <person name="Molina-Garza Z.J."/>
            <person name="Cruz-Suarez L.E."/>
            <person name="Selvin J."/>
            <person name="Kiran G.S."/>
            <person name="Ibarra-Gamez J.C."/>
            <person name="Gomez-Gil B."/>
            <person name="Galaviz-Silva L."/>
        </authorList>
    </citation>
    <scope>NUCLEOTIDE SEQUENCE [LARGE SCALE GENOMIC DNA]</scope>
    <source>
        <strain evidence="2">36Y_RITHPW</strain>
    </source>
</reference>
<evidence type="ECO:0000313" key="2">
    <source>
        <dbReference type="Proteomes" id="UP000228621"/>
    </source>
</evidence>
<keyword evidence="2" id="KW-1185">Reference proteome</keyword>
<feature type="non-terminal residue" evidence="1">
    <location>
        <position position="1"/>
    </location>
</feature>
<accession>A0A2A5JJJ3</accession>
<name>A0A2A5JJJ3_PSEO7</name>
<proteinExistence type="predicted"/>
<dbReference type="EMBL" id="NKHF01000148">
    <property type="protein sequence ID" value="PCK29577.1"/>
    <property type="molecule type" value="Genomic_DNA"/>
</dbReference>
<sequence length="68" mass="8476">PPTMLRVWWERVYLARCLFDLWRLRLDVYTHKSAGKPPPTMLRLWWQRVYLARYLFDLWRLRLTQIGG</sequence>
<dbReference type="AlphaFoldDB" id="A0A2A5JJJ3"/>
<protein>
    <submittedName>
        <fullName evidence="1">Uncharacterized protein</fullName>
    </submittedName>
</protein>
<dbReference type="RefSeq" id="WP_206780902.1">
    <property type="nucleotide sequence ID" value="NZ_NKHF01000148.1"/>
</dbReference>
<gene>
    <name evidence="1" type="ORF">CEX98_22115</name>
</gene>
<organism evidence="1 2">
    <name type="scientific">Pseudoalteromonas piscicida</name>
    <dbReference type="NCBI Taxonomy" id="43662"/>
    <lineage>
        <taxon>Bacteria</taxon>
        <taxon>Pseudomonadati</taxon>
        <taxon>Pseudomonadota</taxon>
        <taxon>Gammaproteobacteria</taxon>
        <taxon>Alteromonadales</taxon>
        <taxon>Pseudoalteromonadaceae</taxon>
        <taxon>Pseudoalteromonas</taxon>
    </lineage>
</organism>